<organism evidence="2 3">
    <name type="scientific">Wuchereria bancrofti</name>
    <dbReference type="NCBI Taxonomy" id="6293"/>
    <lineage>
        <taxon>Eukaryota</taxon>
        <taxon>Metazoa</taxon>
        <taxon>Ecdysozoa</taxon>
        <taxon>Nematoda</taxon>
        <taxon>Chromadorea</taxon>
        <taxon>Rhabditida</taxon>
        <taxon>Spirurina</taxon>
        <taxon>Spiruromorpha</taxon>
        <taxon>Filarioidea</taxon>
        <taxon>Onchocercidae</taxon>
        <taxon>Wuchereria</taxon>
    </lineage>
</organism>
<name>J9DVT7_WUCBA</name>
<gene>
    <name evidence="2" type="ORF">WUBG_15305</name>
</gene>
<evidence type="ECO:0000313" key="3">
    <source>
        <dbReference type="Proteomes" id="UP000004810"/>
    </source>
</evidence>
<accession>J9DVT7</accession>
<evidence type="ECO:0000313" key="2">
    <source>
        <dbReference type="EMBL" id="EJW73788.1"/>
    </source>
</evidence>
<sequence>DKNKRHTQFDLAMDDDDNVQPDIFTDSGSGSYFREVKVATNDKIERSAIMNIF</sequence>
<feature type="region of interest" description="Disordered" evidence="1">
    <location>
        <begin position="1"/>
        <end position="20"/>
    </location>
</feature>
<dbReference type="Proteomes" id="UP000004810">
    <property type="component" value="Unassembled WGS sequence"/>
</dbReference>
<proteinExistence type="predicted"/>
<feature type="non-terminal residue" evidence="2">
    <location>
        <position position="1"/>
    </location>
</feature>
<reference evidence="3" key="1">
    <citation type="submission" date="2012-08" db="EMBL/GenBank/DDBJ databases">
        <title>The Genome Sequence of Wuchereria bancrofti.</title>
        <authorList>
            <person name="Nutman T.B."/>
            <person name="Fink D.L."/>
            <person name="Russ C."/>
            <person name="Young S."/>
            <person name="Zeng Q."/>
            <person name="Koehrsen M."/>
            <person name="Alvarado L."/>
            <person name="Berlin A."/>
            <person name="Chapman S.B."/>
            <person name="Chen Z."/>
            <person name="Freedman E."/>
            <person name="Gellesch M."/>
            <person name="Goldberg J."/>
            <person name="Griggs A."/>
            <person name="Gujja S."/>
            <person name="Heilman E.R."/>
            <person name="Heiman D."/>
            <person name="Hepburn T."/>
            <person name="Howarth C."/>
            <person name="Jen D."/>
            <person name="Larson L."/>
            <person name="Lewis B."/>
            <person name="Mehta T."/>
            <person name="Park D."/>
            <person name="Pearson M."/>
            <person name="Roberts A."/>
            <person name="Saif S."/>
            <person name="Shea T."/>
            <person name="Shenoy N."/>
            <person name="Sisk P."/>
            <person name="Stolte C."/>
            <person name="Sykes S."/>
            <person name="Walk T."/>
            <person name="White J."/>
            <person name="Yandava C."/>
            <person name="Haas B."/>
            <person name="Henn M.R."/>
            <person name="Nusbaum C."/>
            <person name="Birren B."/>
        </authorList>
    </citation>
    <scope>NUCLEOTIDE SEQUENCE [LARGE SCALE GENOMIC DNA]</scope>
    <source>
        <strain evidence="3">NA</strain>
    </source>
</reference>
<dbReference type="AlphaFoldDB" id="J9DVT7"/>
<protein>
    <submittedName>
        <fullName evidence="2">Uncharacterized protein</fullName>
    </submittedName>
</protein>
<dbReference type="EMBL" id="ADBV01013399">
    <property type="protein sequence ID" value="EJW73788.1"/>
    <property type="molecule type" value="Genomic_DNA"/>
</dbReference>
<comment type="caution">
    <text evidence="2">The sequence shown here is derived from an EMBL/GenBank/DDBJ whole genome shotgun (WGS) entry which is preliminary data.</text>
</comment>
<evidence type="ECO:0000256" key="1">
    <source>
        <dbReference type="SAM" id="MobiDB-lite"/>
    </source>
</evidence>